<dbReference type="GO" id="GO:0005886">
    <property type="term" value="C:plasma membrane"/>
    <property type="evidence" value="ECO:0007669"/>
    <property type="project" value="TreeGrafter"/>
</dbReference>
<dbReference type="GO" id="GO:0006897">
    <property type="term" value="P:endocytosis"/>
    <property type="evidence" value="ECO:0007669"/>
    <property type="project" value="TreeGrafter"/>
</dbReference>
<feature type="domain" description="EH" evidence="2">
    <location>
        <begin position="55"/>
        <end position="135"/>
    </location>
</feature>
<dbReference type="PANTHER" id="PTHR11216">
    <property type="entry name" value="EH DOMAIN"/>
    <property type="match status" value="1"/>
</dbReference>
<gene>
    <name evidence="3" type="ORF">G6F64_006237</name>
</gene>
<dbReference type="InterPro" id="IPR011992">
    <property type="entry name" value="EF-hand-dom_pair"/>
</dbReference>
<dbReference type="InterPro" id="IPR000261">
    <property type="entry name" value="EH_dom"/>
</dbReference>
<evidence type="ECO:0000256" key="1">
    <source>
        <dbReference type="SAM" id="MobiDB-lite"/>
    </source>
</evidence>
<dbReference type="EMBL" id="JAANQT010000817">
    <property type="protein sequence ID" value="KAG1308180.1"/>
    <property type="molecule type" value="Genomic_DNA"/>
</dbReference>
<dbReference type="Pfam" id="PF12763">
    <property type="entry name" value="EH"/>
    <property type="match status" value="1"/>
</dbReference>
<dbReference type="OrthoDB" id="2553626at2759"/>
<dbReference type="Gene3D" id="1.10.238.10">
    <property type="entry name" value="EF-hand"/>
    <property type="match status" value="1"/>
</dbReference>
<feature type="region of interest" description="Disordered" evidence="1">
    <location>
        <begin position="158"/>
        <end position="185"/>
    </location>
</feature>
<keyword evidence="4" id="KW-1185">Reference proteome</keyword>
<evidence type="ECO:0000259" key="2">
    <source>
        <dbReference type="Pfam" id="PF12763"/>
    </source>
</evidence>
<evidence type="ECO:0000313" key="4">
    <source>
        <dbReference type="Proteomes" id="UP000716291"/>
    </source>
</evidence>
<dbReference type="Proteomes" id="UP000716291">
    <property type="component" value="Unassembled WGS sequence"/>
</dbReference>
<organism evidence="3 4">
    <name type="scientific">Rhizopus oryzae</name>
    <name type="common">Mucormycosis agent</name>
    <name type="synonym">Rhizopus arrhizus var. delemar</name>
    <dbReference type="NCBI Taxonomy" id="64495"/>
    <lineage>
        <taxon>Eukaryota</taxon>
        <taxon>Fungi</taxon>
        <taxon>Fungi incertae sedis</taxon>
        <taxon>Mucoromycota</taxon>
        <taxon>Mucoromycotina</taxon>
        <taxon>Mucoromycetes</taxon>
        <taxon>Mucorales</taxon>
        <taxon>Mucorineae</taxon>
        <taxon>Rhizopodaceae</taxon>
        <taxon>Rhizopus</taxon>
    </lineage>
</organism>
<proteinExistence type="predicted"/>
<evidence type="ECO:0000313" key="3">
    <source>
        <dbReference type="EMBL" id="KAG1308180.1"/>
    </source>
</evidence>
<dbReference type="PANTHER" id="PTHR11216:SF174">
    <property type="entry name" value="GH06923P"/>
    <property type="match status" value="1"/>
</dbReference>
<feature type="region of interest" description="Disordered" evidence="1">
    <location>
        <begin position="333"/>
        <end position="356"/>
    </location>
</feature>
<protein>
    <recommendedName>
        <fullName evidence="2">EH domain-containing protein</fullName>
    </recommendedName>
</protein>
<name>A0A9P7BRR4_RHIOR</name>
<reference evidence="3" key="1">
    <citation type="journal article" date="2020" name="Microb. Genom.">
        <title>Genetic diversity of clinical and environmental Mucorales isolates obtained from an investigation of mucormycosis cases among solid organ transplant recipients.</title>
        <authorList>
            <person name="Nguyen M.H."/>
            <person name="Kaul D."/>
            <person name="Muto C."/>
            <person name="Cheng S.J."/>
            <person name="Richter R.A."/>
            <person name="Bruno V.M."/>
            <person name="Liu G."/>
            <person name="Beyhan S."/>
            <person name="Sundermann A.J."/>
            <person name="Mounaud S."/>
            <person name="Pasculle A.W."/>
            <person name="Nierman W.C."/>
            <person name="Driscoll E."/>
            <person name="Cumbie R."/>
            <person name="Clancy C.J."/>
            <person name="Dupont C.L."/>
        </authorList>
    </citation>
    <scope>NUCLEOTIDE SEQUENCE</scope>
    <source>
        <strain evidence="3">GL11</strain>
    </source>
</reference>
<comment type="caution">
    <text evidence="3">The sequence shown here is derived from an EMBL/GenBank/DDBJ whole genome shotgun (WGS) entry which is preliminary data.</text>
</comment>
<sequence>MNKIKNVFQRSQKTVEERRPYQFIKRHSSVAARPSLIEITSEQPNASPAIELFDLSEIERPSYQAWWKDLDPFGHGRISNQTVLKFLSGCTLEDNKLEQILALFETAGDGLNQLQFFAMLRLIAHAQNGRKISKALVYLGAPVPHFNTNAIEALIKSSSTRNEKESLEKQPWWGTESQQLQTPPPNRHSYIAPCEPKNQLTYFYSATNNDGLWSPAPSAPPLLSQPTVHKNEHTHSRSKSASNATRYMQPLGLQEQLHSSKSSLSLHELNNTGKSLLLTQKFVYQSPSLRKEELSQPTMASNNNNNPFHSITPPDIYSPFDDDSIQSTVESTHIPINNKPNKDLIPPPPVPDQSTKPAFPKYARNIFMNQKDLLA</sequence>
<dbReference type="AlphaFoldDB" id="A0A9P7BRR4"/>
<dbReference type="GO" id="GO:0016197">
    <property type="term" value="P:endosomal transport"/>
    <property type="evidence" value="ECO:0007669"/>
    <property type="project" value="TreeGrafter"/>
</dbReference>
<accession>A0A9P7BRR4</accession>
<dbReference type="SUPFAM" id="SSF47473">
    <property type="entry name" value="EF-hand"/>
    <property type="match status" value="1"/>
</dbReference>
<dbReference type="GO" id="GO:0005737">
    <property type="term" value="C:cytoplasm"/>
    <property type="evidence" value="ECO:0007669"/>
    <property type="project" value="TreeGrafter"/>
</dbReference>